<keyword evidence="4" id="KW-0732">Signal</keyword>
<evidence type="ECO:0000256" key="4">
    <source>
        <dbReference type="ARBA" id="ARBA00022729"/>
    </source>
</evidence>
<evidence type="ECO:0000313" key="8">
    <source>
        <dbReference type="EMBL" id="TDR54682.1"/>
    </source>
</evidence>
<comment type="caution">
    <text evidence="8">The sequence shown here is derived from an EMBL/GenBank/DDBJ whole genome shotgun (WGS) entry which is preliminary data.</text>
</comment>
<dbReference type="Pfam" id="PF00746">
    <property type="entry name" value="Gram_pos_anchor"/>
    <property type="match status" value="1"/>
</dbReference>
<evidence type="ECO:0000259" key="7">
    <source>
        <dbReference type="PROSITE" id="PS50847"/>
    </source>
</evidence>
<reference evidence="8 9" key="1">
    <citation type="submission" date="2019-03" db="EMBL/GenBank/DDBJ databases">
        <title>Genomic Encyclopedia of Type Strains, Phase III (KMG-III): the genomes of soil and plant-associated and newly described type strains.</title>
        <authorList>
            <person name="Whitman W."/>
        </authorList>
    </citation>
    <scope>NUCLEOTIDE SEQUENCE [LARGE SCALE GENOMIC DNA]</scope>
    <source>
        <strain evidence="8 9">CECT 7972</strain>
    </source>
</reference>
<dbReference type="OrthoDB" id="2365464at2"/>
<keyword evidence="6" id="KW-1133">Transmembrane helix</keyword>
<dbReference type="PROSITE" id="PS50847">
    <property type="entry name" value="GRAM_POS_ANCHORING"/>
    <property type="match status" value="1"/>
</dbReference>
<dbReference type="AlphaFoldDB" id="A0A4R6ZQJ6"/>
<dbReference type="RefSeq" id="WP_133620042.1">
    <property type="nucleotide sequence ID" value="NZ_JAARQJ010000024.1"/>
</dbReference>
<keyword evidence="9" id="KW-1185">Reference proteome</keyword>
<evidence type="ECO:0000313" key="9">
    <source>
        <dbReference type="Proteomes" id="UP000295558"/>
    </source>
</evidence>
<name>A0A4R6ZQJ6_9LIST</name>
<evidence type="ECO:0000256" key="6">
    <source>
        <dbReference type="SAM" id="Phobius"/>
    </source>
</evidence>
<keyword evidence="5" id="KW-0572">Peptidoglycan-anchor</keyword>
<feature type="transmembrane region" description="Helical" evidence="6">
    <location>
        <begin position="45"/>
        <end position="65"/>
    </location>
</feature>
<evidence type="ECO:0000256" key="1">
    <source>
        <dbReference type="ARBA" id="ARBA00004168"/>
    </source>
</evidence>
<organism evidence="8 9">
    <name type="scientific">Listeria rocourtiae</name>
    <dbReference type="NCBI Taxonomy" id="647910"/>
    <lineage>
        <taxon>Bacteria</taxon>
        <taxon>Bacillati</taxon>
        <taxon>Bacillota</taxon>
        <taxon>Bacilli</taxon>
        <taxon>Bacillales</taxon>
        <taxon>Listeriaceae</taxon>
        <taxon>Listeria</taxon>
    </lineage>
</organism>
<evidence type="ECO:0000256" key="5">
    <source>
        <dbReference type="ARBA" id="ARBA00023088"/>
    </source>
</evidence>
<evidence type="ECO:0000256" key="3">
    <source>
        <dbReference type="ARBA" id="ARBA00022525"/>
    </source>
</evidence>
<accession>A0A4R6ZQJ6</accession>
<keyword evidence="6" id="KW-0472">Membrane</keyword>
<feature type="transmembrane region" description="Helical" evidence="6">
    <location>
        <begin position="7"/>
        <end position="25"/>
    </location>
</feature>
<feature type="domain" description="Gram-positive cocci surface proteins LPxTG" evidence="7">
    <location>
        <begin position="38"/>
        <end position="69"/>
    </location>
</feature>
<keyword evidence="3" id="KW-0964">Secreted</keyword>
<dbReference type="InterPro" id="IPR019931">
    <property type="entry name" value="LPXTG_anchor"/>
</dbReference>
<comment type="subcellular location">
    <subcellularLocation>
        <location evidence="1">Secreted</location>
        <location evidence="1">Cell wall</location>
        <topology evidence="1">Peptidoglycan-anchor</topology>
    </subcellularLocation>
</comment>
<evidence type="ECO:0000256" key="2">
    <source>
        <dbReference type="ARBA" id="ARBA00022512"/>
    </source>
</evidence>
<keyword evidence="6" id="KW-0812">Transmembrane</keyword>
<gene>
    <name evidence="8" type="ORF">DFP96_102276</name>
</gene>
<dbReference type="EMBL" id="SNZK01000002">
    <property type="protein sequence ID" value="TDR54682.1"/>
    <property type="molecule type" value="Genomic_DNA"/>
</dbReference>
<keyword evidence="2" id="KW-0134">Cell wall</keyword>
<dbReference type="NCBIfam" id="TIGR01167">
    <property type="entry name" value="LPXTG_anchor"/>
    <property type="match status" value="1"/>
</dbReference>
<sequence length="69" mass="7849">MKFFQKILAGFTVLFFSWAIFWKFSPVQTVNAIDMNGLPNTGDSFSLWTIVIGAILIIAALVLLLRKKW</sequence>
<proteinExistence type="predicted"/>
<dbReference type="Proteomes" id="UP000295558">
    <property type="component" value="Unassembled WGS sequence"/>
</dbReference>
<protein>
    <submittedName>
        <fullName evidence="8">LPXTG-motif cell wall-anchored protein</fullName>
    </submittedName>
</protein>